<evidence type="ECO:0000313" key="1">
    <source>
        <dbReference type="EMBL" id="GBG16343.1"/>
    </source>
</evidence>
<dbReference type="InParanoid" id="A0A2R5FJF1"/>
<proteinExistence type="predicted"/>
<comment type="caution">
    <text evidence="1">The sequence shown here is derived from an EMBL/GenBank/DDBJ whole genome shotgun (WGS) entry which is preliminary data.</text>
</comment>
<dbReference type="AlphaFoldDB" id="A0A2R5FJF1"/>
<keyword evidence="2" id="KW-1185">Reference proteome</keyword>
<accession>A0A2R5FJF1</accession>
<sequence>MHYCKQAHNAVRAARNIFNIQSKAFAKGDLRPAQKTASTISNASDAQGLRRSINRLGLGAQKIYDRILMTDDPGRCNIKSIPAALIRLSDIGTAIATLPYHLHLSKASAKLLNAEKVPLKKLRKLTFSILKADALNDVSIG</sequence>
<dbReference type="Proteomes" id="UP000241890">
    <property type="component" value="Unassembled WGS sequence"/>
</dbReference>
<name>A0A2R5FJF1_9STRA</name>
<organism evidence="1 2">
    <name type="scientific">Hondaea fermentalgiana</name>
    <dbReference type="NCBI Taxonomy" id="2315210"/>
    <lineage>
        <taxon>Eukaryota</taxon>
        <taxon>Sar</taxon>
        <taxon>Stramenopiles</taxon>
        <taxon>Bigyra</taxon>
        <taxon>Labyrinthulomycetes</taxon>
        <taxon>Thraustochytrida</taxon>
        <taxon>Thraustochytriidae</taxon>
        <taxon>Hondaea</taxon>
    </lineage>
</organism>
<reference evidence="1 2" key="1">
    <citation type="submission" date="2017-12" db="EMBL/GenBank/DDBJ databases">
        <title>Sequencing, de novo assembly and annotation of complete genome of a new Thraustochytrid species, strain FCC1311.</title>
        <authorList>
            <person name="Sedici K."/>
            <person name="Godart F."/>
            <person name="Aiese Cigliano R."/>
            <person name="Sanseverino W."/>
            <person name="Barakat M."/>
            <person name="Ortet P."/>
            <person name="Marechal E."/>
            <person name="Cagnac O."/>
            <person name="Amato A."/>
        </authorList>
    </citation>
    <scope>NUCLEOTIDE SEQUENCE [LARGE SCALE GENOMIC DNA]</scope>
</reference>
<dbReference type="EMBL" id="BEYU01001935">
    <property type="protein sequence ID" value="GBG16343.1"/>
    <property type="molecule type" value="Genomic_DNA"/>
</dbReference>
<evidence type="ECO:0000313" key="2">
    <source>
        <dbReference type="Proteomes" id="UP000241890"/>
    </source>
</evidence>
<protein>
    <submittedName>
        <fullName evidence="1">Uncharacterized protein</fullName>
    </submittedName>
</protein>
<gene>
    <name evidence="1" type="ORF">FCC1311_118182</name>
</gene>